<sequence length="277" mass="30912">MIFLSLISSFFNALNALYAKKIVGEMRDNNSFIVTSFAFVGLFLGLTLPWLYLFKANAVSIPLLLLVVLLDMAGNLLFFKAMERIEVSVLSVYMALTPLFTFIPNSFLNGFHPFVLVSVLFIMVGVYFLNLKGRNPLTPFLELKKPGNLLGIAAAVVFGVSMVPSQQLLVHGWVNPVTLYFYRASGIAAITYLLYRPKLWFPGLNKHLSLRGMTVIIQWICLFTALKFADGTLVVSLAFTSPLFAVFLAWFYFKERITPAKLTACVITILGIIITVV</sequence>
<reference evidence="5" key="1">
    <citation type="submission" date="2023-05" db="EMBL/GenBank/DDBJ databases">
        <title>Comparative genomics of Bacillaceae isolates and their secondary metabolite potential.</title>
        <authorList>
            <person name="Song L."/>
            <person name="Nielsen L.J."/>
            <person name="Mohite O."/>
            <person name="Xu X."/>
            <person name="Weber T."/>
            <person name="Kovacs A.T."/>
        </authorList>
    </citation>
    <scope>NUCLEOTIDE SEQUENCE</scope>
    <source>
        <strain evidence="5">XLM17</strain>
    </source>
</reference>
<dbReference type="PANTHER" id="PTHR22911:SF79">
    <property type="entry name" value="MOBA-LIKE NTP TRANSFERASE DOMAIN-CONTAINING PROTEIN"/>
    <property type="match status" value="1"/>
</dbReference>
<feature type="transmembrane region" description="Helical" evidence="3">
    <location>
        <begin position="232"/>
        <end position="253"/>
    </location>
</feature>
<dbReference type="InterPro" id="IPR037185">
    <property type="entry name" value="EmrE-like"/>
</dbReference>
<dbReference type="KEGG" id="nnv:QNH39_11515"/>
<gene>
    <name evidence="5" type="ORF">QNH39_11515</name>
</gene>
<dbReference type="GO" id="GO:0016020">
    <property type="term" value="C:membrane"/>
    <property type="evidence" value="ECO:0007669"/>
    <property type="project" value="InterPro"/>
</dbReference>
<proteinExistence type="inferred from homology"/>
<evidence type="ECO:0000256" key="3">
    <source>
        <dbReference type="SAM" id="Phobius"/>
    </source>
</evidence>
<comment type="subcellular location">
    <subcellularLocation>
        <location evidence="1">Endomembrane system</location>
        <topology evidence="1">Multi-pass membrane protein</topology>
    </subcellularLocation>
</comment>
<feature type="transmembrane region" description="Helical" evidence="3">
    <location>
        <begin position="85"/>
        <end position="104"/>
    </location>
</feature>
<feature type="domain" description="EamA" evidence="4">
    <location>
        <begin position="146"/>
        <end position="276"/>
    </location>
</feature>
<dbReference type="Proteomes" id="UP001178288">
    <property type="component" value="Chromosome"/>
</dbReference>
<dbReference type="InterPro" id="IPR000620">
    <property type="entry name" value="EamA_dom"/>
</dbReference>
<keyword evidence="3" id="KW-0812">Transmembrane</keyword>
<feature type="transmembrane region" description="Helical" evidence="3">
    <location>
        <begin position="31"/>
        <end position="53"/>
    </location>
</feature>
<organism evidence="5 6">
    <name type="scientific">Neobacillus novalis</name>
    <dbReference type="NCBI Taxonomy" id="220687"/>
    <lineage>
        <taxon>Bacteria</taxon>
        <taxon>Bacillati</taxon>
        <taxon>Bacillota</taxon>
        <taxon>Bacilli</taxon>
        <taxon>Bacillales</taxon>
        <taxon>Bacillaceae</taxon>
        <taxon>Neobacillus</taxon>
    </lineage>
</organism>
<evidence type="ECO:0000256" key="2">
    <source>
        <dbReference type="ARBA" id="ARBA00007362"/>
    </source>
</evidence>
<dbReference type="RefSeq" id="WP_066086274.1">
    <property type="nucleotide sequence ID" value="NZ_CP126114.1"/>
</dbReference>
<dbReference type="EMBL" id="CP126114">
    <property type="protein sequence ID" value="WHY88419.1"/>
    <property type="molecule type" value="Genomic_DNA"/>
</dbReference>
<dbReference type="AlphaFoldDB" id="A0AA95MTU8"/>
<name>A0AA95MTU8_9BACI</name>
<feature type="transmembrane region" description="Helical" evidence="3">
    <location>
        <begin position="180"/>
        <end position="196"/>
    </location>
</feature>
<feature type="transmembrane region" description="Helical" evidence="3">
    <location>
        <begin position="59"/>
        <end position="78"/>
    </location>
</feature>
<keyword evidence="3" id="KW-1133">Transmembrane helix</keyword>
<feature type="transmembrane region" description="Helical" evidence="3">
    <location>
        <begin position="208"/>
        <end position="226"/>
    </location>
</feature>
<dbReference type="SUPFAM" id="SSF103481">
    <property type="entry name" value="Multidrug resistance efflux transporter EmrE"/>
    <property type="match status" value="2"/>
</dbReference>
<evidence type="ECO:0000256" key="1">
    <source>
        <dbReference type="ARBA" id="ARBA00004127"/>
    </source>
</evidence>
<feature type="transmembrane region" description="Helical" evidence="3">
    <location>
        <begin position="149"/>
        <end position="174"/>
    </location>
</feature>
<dbReference type="PANTHER" id="PTHR22911">
    <property type="entry name" value="ACYL-MALONYL CONDENSING ENZYME-RELATED"/>
    <property type="match status" value="1"/>
</dbReference>
<protein>
    <submittedName>
        <fullName evidence="5">DMT family transporter</fullName>
    </submittedName>
</protein>
<comment type="similarity">
    <text evidence="2">Belongs to the EamA transporter family.</text>
</comment>
<accession>A0AA95MTU8</accession>
<keyword evidence="6" id="KW-1185">Reference proteome</keyword>
<feature type="transmembrane region" description="Helical" evidence="3">
    <location>
        <begin position="110"/>
        <end position="129"/>
    </location>
</feature>
<evidence type="ECO:0000313" key="5">
    <source>
        <dbReference type="EMBL" id="WHY88419.1"/>
    </source>
</evidence>
<dbReference type="Pfam" id="PF00892">
    <property type="entry name" value="EamA"/>
    <property type="match status" value="2"/>
</dbReference>
<evidence type="ECO:0000259" key="4">
    <source>
        <dbReference type="Pfam" id="PF00892"/>
    </source>
</evidence>
<keyword evidence="3" id="KW-0472">Membrane</keyword>
<evidence type="ECO:0000313" key="6">
    <source>
        <dbReference type="Proteomes" id="UP001178288"/>
    </source>
</evidence>
<feature type="domain" description="EamA" evidence="4">
    <location>
        <begin position="2"/>
        <end position="130"/>
    </location>
</feature>